<evidence type="ECO:0000259" key="12">
    <source>
        <dbReference type="Pfam" id="PF02875"/>
    </source>
</evidence>
<name>A0A4Y8UHX7_9GAMM</name>
<dbReference type="EC" id="6.3.2.10" evidence="10 11"/>
<dbReference type="Gene3D" id="3.40.1390.10">
    <property type="entry name" value="MurE/MurF, N-terminal domain"/>
    <property type="match status" value="1"/>
</dbReference>
<comment type="function">
    <text evidence="10 11">Involved in cell wall formation. Catalyzes the final step in the synthesis of UDP-N-acetylmuramoyl-pentapeptide, the precursor of murein.</text>
</comment>
<dbReference type="GO" id="GO:0071555">
    <property type="term" value="P:cell wall organization"/>
    <property type="evidence" value="ECO:0007669"/>
    <property type="project" value="UniProtKB-KW"/>
</dbReference>
<evidence type="ECO:0000256" key="2">
    <source>
        <dbReference type="ARBA" id="ARBA00022598"/>
    </source>
</evidence>
<dbReference type="HAMAP" id="MF_02019">
    <property type="entry name" value="MurF"/>
    <property type="match status" value="1"/>
</dbReference>
<dbReference type="InterPro" id="IPR036565">
    <property type="entry name" value="Mur-like_cat_sf"/>
</dbReference>
<dbReference type="GO" id="GO:0008766">
    <property type="term" value="F:UDP-N-acetylmuramoylalanyl-D-glutamyl-2,6-diaminopimelate-D-alanyl-D-alanine ligase activity"/>
    <property type="evidence" value="ECO:0007669"/>
    <property type="project" value="RHEA"/>
</dbReference>
<comment type="caution">
    <text evidence="10">Lacks conserved residue(s) required for the propagation of feature annotation.</text>
</comment>
<evidence type="ECO:0000256" key="7">
    <source>
        <dbReference type="ARBA" id="ARBA00022984"/>
    </source>
</evidence>
<keyword evidence="8 10" id="KW-0131">Cell cycle</keyword>
<evidence type="ECO:0000256" key="1">
    <source>
        <dbReference type="ARBA" id="ARBA00022490"/>
    </source>
</evidence>
<dbReference type="SUPFAM" id="SSF63418">
    <property type="entry name" value="MurE/MurF N-terminal domain"/>
    <property type="match status" value="1"/>
</dbReference>
<evidence type="ECO:0000256" key="9">
    <source>
        <dbReference type="ARBA" id="ARBA00023316"/>
    </source>
</evidence>
<gene>
    <name evidence="10 14" type="primary">murF</name>
    <name evidence="14" type="ORF">E3W66_00165</name>
</gene>
<dbReference type="NCBIfam" id="TIGR01143">
    <property type="entry name" value="murF"/>
    <property type="match status" value="1"/>
</dbReference>
<dbReference type="UniPathway" id="UPA00219"/>
<dbReference type="Gene3D" id="3.90.190.20">
    <property type="entry name" value="Mur ligase, C-terminal domain"/>
    <property type="match status" value="1"/>
</dbReference>
<dbReference type="GO" id="GO:0005737">
    <property type="term" value="C:cytoplasm"/>
    <property type="evidence" value="ECO:0007669"/>
    <property type="project" value="UniProtKB-SubCell"/>
</dbReference>
<evidence type="ECO:0000256" key="8">
    <source>
        <dbReference type="ARBA" id="ARBA00023306"/>
    </source>
</evidence>
<organism evidence="14 15">
    <name type="scientific">Gammaproteobacteria bacterium LSUCC0057</name>
    <dbReference type="NCBI Taxonomy" id="2559237"/>
    <lineage>
        <taxon>Bacteria</taxon>
        <taxon>Pseudomonadati</taxon>
        <taxon>Pseudomonadota</taxon>
        <taxon>Gammaproteobacteria</taxon>
        <taxon>Cellvibrionales</taxon>
        <taxon>Porticoccaceae</taxon>
        <taxon>SAR92 clade</taxon>
    </lineage>
</organism>
<evidence type="ECO:0000256" key="6">
    <source>
        <dbReference type="ARBA" id="ARBA00022960"/>
    </source>
</evidence>
<feature type="domain" description="Mur ligase C-terminal" evidence="12">
    <location>
        <begin position="324"/>
        <end position="443"/>
    </location>
</feature>
<keyword evidence="4 10" id="KW-0547">Nucleotide-binding</keyword>
<keyword evidence="9 10" id="KW-0961">Cell wall biogenesis/degradation</keyword>
<dbReference type="InterPro" id="IPR004101">
    <property type="entry name" value="Mur_ligase_C"/>
</dbReference>
<evidence type="ECO:0000256" key="11">
    <source>
        <dbReference type="RuleBase" id="RU004136"/>
    </source>
</evidence>
<comment type="similarity">
    <text evidence="10">Belongs to the MurCDEF family. MurF subfamily.</text>
</comment>
<dbReference type="PANTHER" id="PTHR43024:SF1">
    <property type="entry name" value="UDP-N-ACETYLMURAMOYL-TRIPEPTIDE--D-ALANYL-D-ALANINE LIGASE"/>
    <property type="match status" value="1"/>
</dbReference>
<dbReference type="EMBL" id="SPIA01000001">
    <property type="protein sequence ID" value="TFH68415.1"/>
    <property type="molecule type" value="Genomic_DNA"/>
</dbReference>
<dbReference type="SUPFAM" id="SSF53623">
    <property type="entry name" value="MurD-like peptide ligases, catalytic domain"/>
    <property type="match status" value="1"/>
</dbReference>
<dbReference type="InterPro" id="IPR035911">
    <property type="entry name" value="MurE/MurF_N"/>
</dbReference>
<dbReference type="AlphaFoldDB" id="A0A4Y8UHX7"/>
<dbReference type="GO" id="GO:0051301">
    <property type="term" value="P:cell division"/>
    <property type="evidence" value="ECO:0007669"/>
    <property type="project" value="UniProtKB-KW"/>
</dbReference>
<comment type="subcellular location">
    <subcellularLocation>
        <location evidence="10 11">Cytoplasm</location>
    </subcellularLocation>
</comment>
<evidence type="ECO:0000256" key="10">
    <source>
        <dbReference type="HAMAP-Rule" id="MF_02019"/>
    </source>
</evidence>
<dbReference type="GO" id="GO:0005524">
    <property type="term" value="F:ATP binding"/>
    <property type="evidence" value="ECO:0007669"/>
    <property type="project" value="UniProtKB-UniRule"/>
</dbReference>
<comment type="catalytic activity">
    <reaction evidence="10 11">
        <text>D-alanyl-D-alanine + UDP-N-acetyl-alpha-D-muramoyl-L-alanyl-gamma-D-glutamyl-meso-2,6-diaminopimelate + ATP = UDP-N-acetyl-alpha-D-muramoyl-L-alanyl-gamma-D-glutamyl-meso-2,6-diaminopimeloyl-D-alanyl-D-alanine + ADP + phosphate + H(+)</text>
        <dbReference type="Rhea" id="RHEA:28374"/>
        <dbReference type="ChEBI" id="CHEBI:15378"/>
        <dbReference type="ChEBI" id="CHEBI:30616"/>
        <dbReference type="ChEBI" id="CHEBI:43474"/>
        <dbReference type="ChEBI" id="CHEBI:57822"/>
        <dbReference type="ChEBI" id="CHEBI:61386"/>
        <dbReference type="ChEBI" id="CHEBI:83905"/>
        <dbReference type="ChEBI" id="CHEBI:456216"/>
        <dbReference type="EC" id="6.3.2.10"/>
    </reaction>
</comment>
<proteinExistence type="inferred from homology"/>
<accession>A0A4Y8UHX7</accession>
<dbReference type="Pfam" id="PF02875">
    <property type="entry name" value="Mur_ligase_C"/>
    <property type="match status" value="1"/>
</dbReference>
<dbReference type="GO" id="GO:0009252">
    <property type="term" value="P:peptidoglycan biosynthetic process"/>
    <property type="evidence" value="ECO:0007669"/>
    <property type="project" value="UniProtKB-UniRule"/>
</dbReference>
<keyword evidence="6 10" id="KW-0133">Cell shape</keyword>
<keyword evidence="5 10" id="KW-0067">ATP-binding</keyword>
<evidence type="ECO:0000256" key="5">
    <source>
        <dbReference type="ARBA" id="ARBA00022840"/>
    </source>
</evidence>
<keyword evidence="7 10" id="KW-0573">Peptidoglycan synthesis</keyword>
<feature type="domain" description="Mur ligase central" evidence="13">
    <location>
        <begin position="114"/>
        <end position="302"/>
    </location>
</feature>
<keyword evidence="1 10" id="KW-0963">Cytoplasm</keyword>
<dbReference type="GO" id="GO:0008360">
    <property type="term" value="P:regulation of cell shape"/>
    <property type="evidence" value="ECO:0007669"/>
    <property type="project" value="UniProtKB-KW"/>
</dbReference>
<evidence type="ECO:0000313" key="15">
    <source>
        <dbReference type="Proteomes" id="UP000298133"/>
    </source>
</evidence>
<protein>
    <recommendedName>
        <fullName evidence="10 11">UDP-N-acetylmuramoyl-tripeptide--D-alanyl-D-alanine ligase</fullName>
        <ecNumber evidence="10 11">6.3.2.10</ecNumber>
    </recommendedName>
    <alternativeName>
        <fullName evidence="10">D-alanyl-D-alanine-adding enzyme</fullName>
    </alternativeName>
</protein>
<dbReference type="InterPro" id="IPR051046">
    <property type="entry name" value="MurCDEF_CellWall_CoF430Synth"/>
</dbReference>
<evidence type="ECO:0000256" key="3">
    <source>
        <dbReference type="ARBA" id="ARBA00022618"/>
    </source>
</evidence>
<dbReference type="OrthoDB" id="9801978at2"/>
<dbReference type="Gene3D" id="3.40.1190.10">
    <property type="entry name" value="Mur-like, catalytic domain"/>
    <property type="match status" value="1"/>
</dbReference>
<dbReference type="PANTHER" id="PTHR43024">
    <property type="entry name" value="UDP-N-ACETYLMURAMOYL-TRIPEPTIDE--D-ALANYL-D-ALANINE LIGASE"/>
    <property type="match status" value="1"/>
</dbReference>
<dbReference type="InterPro" id="IPR005863">
    <property type="entry name" value="UDP-N-AcMur_synth"/>
</dbReference>
<comment type="pathway">
    <text evidence="10 11">Cell wall biogenesis; peptidoglycan biosynthesis.</text>
</comment>
<keyword evidence="2 10" id="KW-0436">Ligase</keyword>
<dbReference type="Proteomes" id="UP000298133">
    <property type="component" value="Unassembled WGS sequence"/>
</dbReference>
<evidence type="ECO:0000313" key="14">
    <source>
        <dbReference type="EMBL" id="TFH68415.1"/>
    </source>
</evidence>
<keyword evidence="3 10" id="KW-0132">Cell division</keyword>
<dbReference type="GO" id="GO:0047480">
    <property type="term" value="F:UDP-N-acetylmuramoyl-tripeptide-D-alanyl-D-alanine ligase activity"/>
    <property type="evidence" value="ECO:0007669"/>
    <property type="project" value="UniProtKB-UniRule"/>
</dbReference>
<comment type="caution">
    <text evidence="14">The sequence shown here is derived from an EMBL/GenBank/DDBJ whole genome shotgun (WGS) entry which is preliminary data.</text>
</comment>
<reference evidence="14 15" key="1">
    <citation type="submission" date="2019-03" db="EMBL/GenBank/DDBJ databases">
        <title>Draft genome of Gammaproteobacteria bacterium LSUCC0057, a member of the SAR92 clade.</title>
        <authorList>
            <person name="Lanclos V.C."/>
            <person name="Doiron C."/>
            <person name="Henson M.W."/>
            <person name="Thrash J.C."/>
        </authorList>
    </citation>
    <scope>NUCLEOTIDE SEQUENCE [LARGE SCALE GENOMIC DNA]</scope>
    <source>
        <strain evidence="14 15">LSUCC0057</strain>
    </source>
</reference>
<dbReference type="Pfam" id="PF08245">
    <property type="entry name" value="Mur_ligase_M"/>
    <property type="match status" value="1"/>
</dbReference>
<dbReference type="InterPro" id="IPR013221">
    <property type="entry name" value="Mur_ligase_cen"/>
</dbReference>
<keyword evidence="15" id="KW-1185">Reference proteome</keyword>
<dbReference type="SUPFAM" id="SSF53244">
    <property type="entry name" value="MurD-like peptide ligases, peptide-binding domain"/>
    <property type="match status" value="1"/>
</dbReference>
<evidence type="ECO:0000256" key="4">
    <source>
        <dbReference type="ARBA" id="ARBA00022741"/>
    </source>
</evidence>
<sequence>MLASRSLVDIAERFGGTLWCRDGLAGAPATEYSGVAIDSRAVAAGELFVAIVGRSQDGHNFVAEVGDRAAALVVDRVQPDSPLLQWVVDDTTVALGQLAQFEREHFNHPVIALTGSSGKSSVKEMCAAILRLCAPTLATAGNLNNQFGAPLTLLALTPEHRYAVIELGASGVGDIAYLAALTQANVALVNNIQPAHVEGFGSLEAIAAEKSAIYRQLGAADTAVINLDEPYAAGWQRQLAVARVITFSVAQQSADLTATEVALSAGGCAHFLLQAEGRSAAVELKVPGLHQINNALAAAALARAVGVDIETIARGLSTATTLSGRLTVERLTEKVTLIDDSYNANPGSVAAAIDLLAAMPGLRCLVLGDMAELGERAADWHREVGRYAAEQAIDAVFGVGELAALAAESAAGSVCRDQAHCLQSLLAITAQASEVTLLVKGSRSAGMDKLCAQLRAEVKA</sequence>
<evidence type="ECO:0000259" key="13">
    <source>
        <dbReference type="Pfam" id="PF08245"/>
    </source>
</evidence>
<dbReference type="InterPro" id="IPR036615">
    <property type="entry name" value="Mur_ligase_C_dom_sf"/>
</dbReference>